<protein>
    <submittedName>
        <fullName evidence="2">R-linalool synthase</fullName>
    </submittedName>
</protein>
<dbReference type="FunCoup" id="A0A2R6RIW8">
    <property type="interactions" value="1922"/>
</dbReference>
<dbReference type="EMBL" id="NKQK01000005">
    <property type="protein sequence ID" value="PSS29964.1"/>
    <property type="molecule type" value="Genomic_DNA"/>
</dbReference>
<dbReference type="InParanoid" id="A0A2R6RIW8"/>
<dbReference type="Gramene" id="PSS29964">
    <property type="protein sequence ID" value="PSS29964"/>
    <property type="gene ID" value="CEY00_Acc05278"/>
</dbReference>
<dbReference type="OMA" id="FVCRLFK"/>
<keyword evidence="3" id="KW-1185">Reference proteome</keyword>
<proteinExistence type="predicted"/>
<feature type="transmembrane region" description="Helical" evidence="1">
    <location>
        <begin position="12"/>
        <end position="31"/>
    </location>
</feature>
<gene>
    <name evidence="2" type="ORF">CEY00_Acc05278</name>
</gene>
<organism evidence="2 3">
    <name type="scientific">Actinidia chinensis var. chinensis</name>
    <name type="common">Chinese soft-hair kiwi</name>
    <dbReference type="NCBI Taxonomy" id="1590841"/>
    <lineage>
        <taxon>Eukaryota</taxon>
        <taxon>Viridiplantae</taxon>
        <taxon>Streptophyta</taxon>
        <taxon>Embryophyta</taxon>
        <taxon>Tracheophyta</taxon>
        <taxon>Spermatophyta</taxon>
        <taxon>Magnoliopsida</taxon>
        <taxon>eudicotyledons</taxon>
        <taxon>Gunneridae</taxon>
        <taxon>Pentapetalae</taxon>
        <taxon>asterids</taxon>
        <taxon>Ericales</taxon>
        <taxon>Actinidiaceae</taxon>
        <taxon>Actinidia</taxon>
    </lineage>
</organism>
<dbReference type="Pfam" id="PF04420">
    <property type="entry name" value="CHD5"/>
    <property type="match status" value="1"/>
</dbReference>
<accession>A0A2R6RIW8</accession>
<reference evidence="2 3" key="1">
    <citation type="submission" date="2017-07" db="EMBL/GenBank/DDBJ databases">
        <title>An improved, manually edited Actinidia chinensis var. chinensis (kiwifruit) genome highlights the challenges associated with draft genomes and gene prediction in plants.</title>
        <authorList>
            <person name="Pilkington S."/>
            <person name="Crowhurst R."/>
            <person name="Hilario E."/>
            <person name="Nardozza S."/>
            <person name="Fraser L."/>
            <person name="Peng Y."/>
            <person name="Gunaseelan K."/>
            <person name="Simpson R."/>
            <person name="Tahir J."/>
            <person name="Deroles S."/>
            <person name="Templeton K."/>
            <person name="Luo Z."/>
            <person name="Davy M."/>
            <person name="Cheng C."/>
            <person name="Mcneilage M."/>
            <person name="Scaglione D."/>
            <person name="Liu Y."/>
            <person name="Zhang Q."/>
            <person name="Datson P."/>
            <person name="De Silva N."/>
            <person name="Gardiner S."/>
            <person name="Bassett H."/>
            <person name="Chagne D."/>
            <person name="Mccallum J."/>
            <person name="Dzierzon H."/>
            <person name="Deng C."/>
            <person name="Wang Y.-Y."/>
            <person name="Barron N."/>
            <person name="Manako K."/>
            <person name="Bowen J."/>
            <person name="Foster T."/>
            <person name="Erridge Z."/>
            <person name="Tiffin H."/>
            <person name="Waite C."/>
            <person name="Davies K."/>
            <person name="Grierson E."/>
            <person name="Laing W."/>
            <person name="Kirk R."/>
            <person name="Chen X."/>
            <person name="Wood M."/>
            <person name="Montefiori M."/>
            <person name="Brummell D."/>
            <person name="Schwinn K."/>
            <person name="Catanach A."/>
            <person name="Fullerton C."/>
            <person name="Li D."/>
            <person name="Meiyalaghan S."/>
            <person name="Nieuwenhuizen N."/>
            <person name="Read N."/>
            <person name="Prakash R."/>
            <person name="Hunter D."/>
            <person name="Zhang H."/>
            <person name="Mckenzie M."/>
            <person name="Knabel M."/>
            <person name="Harris A."/>
            <person name="Allan A."/>
            <person name="Chen A."/>
            <person name="Janssen B."/>
            <person name="Plunkett B."/>
            <person name="Dwamena C."/>
            <person name="Voogd C."/>
            <person name="Leif D."/>
            <person name="Lafferty D."/>
            <person name="Souleyre E."/>
            <person name="Varkonyi-Gasic E."/>
            <person name="Gambi F."/>
            <person name="Hanley J."/>
            <person name="Yao J.-L."/>
            <person name="Cheung J."/>
            <person name="David K."/>
            <person name="Warren B."/>
            <person name="Marsh K."/>
            <person name="Snowden K."/>
            <person name="Lin-Wang K."/>
            <person name="Brian L."/>
            <person name="Martinez-Sanchez M."/>
            <person name="Wang M."/>
            <person name="Ileperuma N."/>
            <person name="Macnee N."/>
            <person name="Campin R."/>
            <person name="Mcatee P."/>
            <person name="Drummond R."/>
            <person name="Espley R."/>
            <person name="Ireland H."/>
            <person name="Wu R."/>
            <person name="Atkinson R."/>
            <person name="Karunairetnam S."/>
            <person name="Bulley S."/>
            <person name="Chunkath S."/>
            <person name="Hanley Z."/>
            <person name="Storey R."/>
            <person name="Thrimawithana A."/>
            <person name="Thomson S."/>
            <person name="David C."/>
            <person name="Testolin R."/>
        </authorList>
    </citation>
    <scope>NUCLEOTIDE SEQUENCE [LARGE SCALE GENOMIC DNA]</scope>
    <source>
        <strain evidence="3">cv. Red5</strain>
        <tissue evidence="2">Young leaf</tissue>
    </source>
</reference>
<dbReference type="GO" id="GO:0071816">
    <property type="term" value="P:tail-anchored membrane protein insertion into ER membrane"/>
    <property type="evidence" value="ECO:0007669"/>
    <property type="project" value="InterPro"/>
</dbReference>
<evidence type="ECO:0000313" key="2">
    <source>
        <dbReference type="EMBL" id="PSS29964.1"/>
    </source>
</evidence>
<comment type="caution">
    <text evidence="2">The sequence shown here is derived from an EMBL/GenBank/DDBJ whole genome shotgun (WGS) entry which is preliminary data.</text>
</comment>
<evidence type="ECO:0000313" key="3">
    <source>
        <dbReference type="Proteomes" id="UP000241394"/>
    </source>
</evidence>
<dbReference type="OrthoDB" id="512018at2759"/>
<dbReference type="Proteomes" id="UP000241394">
    <property type="component" value="Chromosome LG5"/>
</dbReference>
<reference evidence="3" key="2">
    <citation type="journal article" date="2018" name="BMC Genomics">
        <title>A manually annotated Actinidia chinensis var. chinensis (kiwifruit) genome highlights the challenges associated with draft genomes and gene prediction in plants.</title>
        <authorList>
            <person name="Pilkington S.M."/>
            <person name="Crowhurst R."/>
            <person name="Hilario E."/>
            <person name="Nardozza S."/>
            <person name="Fraser L."/>
            <person name="Peng Y."/>
            <person name="Gunaseelan K."/>
            <person name="Simpson R."/>
            <person name="Tahir J."/>
            <person name="Deroles S.C."/>
            <person name="Templeton K."/>
            <person name="Luo Z."/>
            <person name="Davy M."/>
            <person name="Cheng C."/>
            <person name="McNeilage M."/>
            <person name="Scaglione D."/>
            <person name="Liu Y."/>
            <person name="Zhang Q."/>
            <person name="Datson P."/>
            <person name="De Silva N."/>
            <person name="Gardiner S.E."/>
            <person name="Bassett H."/>
            <person name="Chagne D."/>
            <person name="McCallum J."/>
            <person name="Dzierzon H."/>
            <person name="Deng C."/>
            <person name="Wang Y.Y."/>
            <person name="Barron L."/>
            <person name="Manako K."/>
            <person name="Bowen J."/>
            <person name="Foster T.M."/>
            <person name="Erridge Z.A."/>
            <person name="Tiffin H."/>
            <person name="Waite C.N."/>
            <person name="Davies K.M."/>
            <person name="Grierson E.P."/>
            <person name="Laing W.A."/>
            <person name="Kirk R."/>
            <person name="Chen X."/>
            <person name="Wood M."/>
            <person name="Montefiori M."/>
            <person name="Brummell D.A."/>
            <person name="Schwinn K.E."/>
            <person name="Catanach A."/>
            <person name="Fullerton C."/>
            <person name="Li D."/>
            <person name="Meiyalaghan S."/>
            <person name="Nieuwenhuizen N."/>
            <person name="Read N."/>
            <person name="Prakash R."/>
            <person name="Hunter D."/>
            <person name="Zhang H."/>
            <person name="McKenzie M."/>
            <person name="Knabel M."/>
            <person name="Harris A."/>
            <person name="Allan A.C."/>
            <person name="Gleave A."/>
            <person name="Chen A."/>
            <person name="Janssen B.J."/>
            <person name="Plunkett B."/>
            <person name="Ampomah-Dwamena C."/>
            <person name="Voogd C."/>
            <person name="Leif D."/>
            <person name="Lafferty D."/>
            <person name="Souleyre E.J.F."/>
            <person name="Varkonyi-Gasic E."/>
            <person name="Gambi F."/>
            <person name="Hanley J."/>
            <person name="Yao J.L."/>
            <person name="Cheung J."/>
            <person name="David K.M."/>
            <person name="Warren B."/>
            <person name="Marsh K."/>
            <person name="Snowden K.C."/>
            <person name="Lin-Wang K."/>
            <person name="Brian L."/>
            <person name="Martinez-Sanchez M."/>
            <person name="Wang M."/>
            <person name="Ileperuma N."/>
            <person name="Macnee N."/>
            <person name="Campin R."/>
            <person name="McAtee P."/>
            <person name="Drummond R.S.M."/>
            <person name="Espley R.V."/>
            <person name="Ireland H.S."/>
            <person name="Wu R."/>
            <person name="Atkinson R.G."/>
            <person name="Karunairetnam S."/>
            <person name="Bulley S."/>
            <person name="Chunkath S."/>
            <person name="Hanley Z."/>
            <person name="Storey R."/>
            <person name="Thrimawithana A.H."/>
            <person name="Thomson S."/>
            <person name="David C."/>
            <person name="Testolin R."/>
            <person name="Huang H."/>
            <person name="Hellens R.P."/>
            <person name="Schaffer R.J."/>
        </authorList>
    </citation>
    <scope>NUCLEOTIDE SEQUENCE [LARGE SCALE GENOMIC DNA]</scope>
    <source>
        <strain evidence="3">cv. Red5</strain>
    </source>
</reference>
<dbReference type="STRING" id="1590841.A0A2R6RIW8"/>
<keyword evidence="1" id="KW-1133">Transmembrane helix</keyword>
<name>A0A2R6RIW8_ACTCC</name>
<sequence>MEETIEEHGRSLAAPIIFAIVVAFHFLSRFVEHKKKRGSKSGVEDQLRVEIKQLYKEASSFSQPSTFAQAAKLRRMAAAKEKDLAKLQELHSKDMKLSYDSYSKGLTILKVFTYFSMICWFWRVPVAAISKELVEPFGKMLSWRSGSPLNDNVMVGIIPWLILSTRVSKFICRKVFN</sequence>
<dbReference type="InterPro" id="IPR028945">
    <property type="entry name" value="Get1"/>
</dbReference>
<dbReference type="AlphaFoldDB" id="A0A2R6RIW8"/>
<keyword evidence="1" id="KW-0472">Membrane</keyword>
<evidence type="ECO:0000256" key="1">
    <source>
        <dbReference type="SAM" id="Phobius"/>
    </source>
</evidence>
<keyword evidence="1" id="KW-0812">Transmembrane</keyword>